<feature type="region of interest" description="Disordered" evidence="1">
    <location>
        <begin position="16"/>
        <end position="58"/>
    </location>
</feature>
<dbReference type="AlphaFoldDB" id="A0AA88AV42"/>
<proteinExistence type="predicted"/>
<accession>A0AA88AV42</accession>
<evidence type="ECO:0000256" key="1">
    <source>
        <dbReference type="SAM" id="MobiDB-lite"/>
    </source>
</evidence>
<protein>
    <submittedName>
        <fullName evidence="2">Uncharacterized protein</fullName>
    </submittedName>
</protein>
<keyword evidence="3" id="KW-1185">Reference proteome</keyword>
<name>A0AA88AV42_FICCA</name>
<gene>
    <name evidence="2" type="ORF">TIFTF001_018019</name>
</gene>
<feature type="compositionally biased region" description="Basic and acidic residues" evidence="1">
    <location>
        <begin position="48"/>
        <end position="58"/>
    </location>
</feature>
<organism evidence="2 3">
    <name type="scientific">Ficus carica</name>
    <name type="common">Common fig</name>
    <dbReference type="NCBI Taxonomy" id="3494"/>
    <lineage>
        <taxon>Eukaryota</taxon>
        <taxon>Viridiplantae</taxon>
        <taxon>Streptophyta</taxon>
        <taxon>Embryophyta</taxon>
        <taxon>Tracheophyta</taxon>
        <taxon>Spermatophyta</taxon>
        <taxon>Magnoliopsida</taxon>
        <taxon>eudicotyledons</taxon>
        <taxon>Gunneridae</taxon>
        <taxon>Pentapetalae</taxon>
        <taxon>rosids</taxon>
        <taxon>fabids</taxon>
        <taxon>Rosales</taxon>
        <taxon>Moraceae</taxon>
        <taxon>Ficeae</taxon>
        <taxon>Ficus</taxon>
    </lineage>
</organism>
<comment type="caution">
    <text evidence="2">The sequence shown here is derived from an EMBL/GenBank/DDBJ whole genome shotgun (WGS) entry which is preliminary data.</text>
</comment>
<evidence type="ECO:0000313" key="3">
    <source>
        <dbReference type="Proteomes" id="UP001187192"/>
    </source>
</evidence>
<reference evidence="2" key="1">
    <citation type="submission" date="2023-07" db="EMBL/GenBank/DDBJ databases">
        <title>draft genome sequence of fig (Ficus carica).</title>
        <authorList>
            <person name="Takahashi T."/>
            <person name="Nishimura K."/>
        </authorList>
    </citation>
    <scope>NUCLEOTIDE SEQUENCE</scope>
</reference>
<dbReference type="Proteomes" id="UP001187192">
    <property type="component" value="Unassembled WGS sequence"/>
</dbReference>
<sequence length="58" mass="6416">MYSSCQKSPMALQWARDVSGGGADQRRDRCSCPASQDKIANKSPIAMEKQRLRSPSDD</sequence>
<evidence type="ECO:0000313" key="2">
    <source>
        <dbReference type="EMBL" id="GMN48846.1"/>
    </source>
</evidence>
<dbReference type="EMBL" id="BTGU01000029">
    <property type="protein sequence ID" value="GMN48846.1"/>
    <property type="molecule type" value="Genomic_DNA"/>
</dbReference>